<dbReference type="PANTHER" id="PTHR10807:SF8">
    <property type="entry name" value="PHOSPHATIDYLINOSITOL-3-PHOSPHATE PHOSPHATASE"/>
    <property type="match status" value="1"/>
</dbReference>
<dbReference type="InterPro" id="IPR029021">
    <property type="entry name" value="Prot-tyrosine_phosphatase-like"/>
</dbReference>
<dbReference type="GO" id="GO:0005737">
    <property type="term" value="C:cytoplasm"/>
    <property type="evidence" value="ECO:0007669"/>
    <property type="project" value="TreeGrafter"/>
</dbReference>
<dbReference type="GO" id="GO:0004438">
    <property type="term" value="F:phosphatidylinositol-3-phosphate phosphatase activity"/>
    <property type="evidence" value="ECO:0007669"/>
    <property type="project" value="TreeGrafter"/>
</dbReference>
<evidence type="ECO:0000256" key="2">
    <source>
        <dbReference type="PIRSR" id="PIRSR630564-2"/>
    </source>
</evidence>
<keyword evidence="5" id="KW-1185">Reference proteome</keyword>
<dbReference type="Proteomes" id="UP000762676">
    <property type="component" value="Unassembled WGS sequence"/>
</dbReference>
<evidence type="ECO:0000256" key="1">
    <source>
        <dbReference type="ARBA" id="ARBA00007471"/>
    </source>
</evidence>
<name>A0AAV4EHM8_9GAST</name>
<dbReference type="InterPro" id="IPR030564">
    <property type="entry name" value="Myotubularin"/>
</dbReference>
<dbReference type="PROSITE" id="PS51339">
    <property type="entry name" value="PPASE_MYOTUBULARIN"/>
    <property type="match status" value="1"/>
</dbReference>
<gene>
    <name evidence="4" type="ORF">ElyMa_003535900</name>
</gene>
<dbReference type="AlphaFoldDB" id="A0AAV4EHM8"/>
<evidence type="ECO:0000313" key="5">
    <source>
        <dbReference type="Proteomes" id="UP000762676"/>
    </source>
</evidence>
<feature type="binding site" evidence="2">
    <location>
        <begin position="139"/>
        <end position="140"/>
    </location>
    <ligand>
        <name>substrate</name>
    </ligand>
</feature>
<evidence type="ECO:0000259" key="3">
    <source>
        <dbReference type="PROSITE" id="PS51339"/>
    </source>
</evidence>
<dbReference type="EMBL" id="BMAT01007240">
    <property type="protein sequence ID" value="GFR60593.1"/>
    <property type="molecule type" value="Genomic_DNA"/>
</dbReference>
<feature type="domain" description="Myotubularin phosphatase" evidence="3">
    <location>
        <begin position="1"/>
        <end position="190"/>
    </location>
</feature>
<evidence type="ECO:0000313" key="4">
    <source>
        <dbReference type="EMBL" id="GFR60593.1"/>
    </source>
</evidence>
<protein>
    <submittedName>
        <fullName evidence="4">Myotubularin-related protein</fullName>
    </submittedName>
</protein>
<reference evidence="4 5" key="1">
    <citation type="journal article" date="2021" name="Elife">
        <title>Chloroplast acquisition without the gene transfer in kleptoplastic sea slugs, Plakobranchus ocellatus.</title>
        <authorList>
            <person name="Maeda T."/>
            <person name="Takahashi S."/>
            <person name="Yoshida T."/>
            <person name="Shimamura S."/>
            <person name="Takaki Y."/>
            <person name="Nagai Y."/>
            <person name="Toyoda A."/>
            <person name="Suzuki Y."/>
            <person name="Arimoto A."/>
            <person name="Ishii H."/>
            <person name="Satoh N."/>
            <person name="Nishiyama T."/>
            <person name="Hasebe M."/>
            <person name="Maruyama T."/>
            <person name="Minagawa J."/>
            <person name="Obokata J."/>
            <person name="Shigenobu S."/>
        </authorList>
    </citation>
    <scope>NUCLEOTIDE SEQUENCE [LARGE SCALE GENOMIC DNA]</scope>
</reference>
<comment type="similarity">
    <text evidence="1">Belongs to the protein-tyrosine phosphatase family. Non-receptor class myotubularin subfamily.</text>
</comment>
<dbReference type="GO" id="GO:0046856">
    <property type="term" value="P:phosphatidylinositol dephosphorylation"/>
    <property type="evidence" value="ECO:0007669"/>
    <property type="project" value="TreeGrafter"/>
</dbReference>
<organism evidence="4 5">
    <name type="scientific">Elysia marginata</name>
    <dbReference type="NCBI Taxonomy" id="1093978"/>
    <lineage>
        <taxon>Eukaryota</taxon>
        <taxon>Metazoa</taxon>
        <taxon>Spiralia</taxon>
        <taxon>Lophotrochozoa</taxon>
        <taxon>Mollusca</taxon>
        <taxon>Gastropoda</taxon>
        <taxon>Heterobranchia</taxon>
        <taxon>Euthyneura</taxon>
        <taxon>Panpulmonata</taxon>
        <taxon>Sacoglossa</taxon>
        <taxon>Placobranchoidea</taxon>
        <taxon>Plakobranchidae</taxon>
        <taxon>Elysia</taxon>
    </lineage>
</organism>
<dbReference type="InterPro" id="IPR010569">
    <property type="entry name" value="Myotubularin-like_Pase_dom"/>
</dbReference>
<dbReference type="PANTHER" id="PTHR10807">
    <property type="entry name" value="MYOTUBULARIN-RELATED"/>
    <property type="match status" value="1"/>
</dbReference>
<proteinExistence type="inferred from homology"/>
<sequence>MRMGAPNEHWVITNLNSQYELCDTYPSLLYVPANATTPVLVGSSKFRSRGRLPVLSYLHGENNATLTRCSQPLSGFSARCVEDEQMLQAILRANPGSNYMYVVDTRPKINAMVNKAQGKGYENESFYSNMKFQFLGIENIHVMRASLQKLIECQHMEADKTKADKCQCKKKQVTTELRHGHCKQLFGTVT</sequence>
<accession>A0AAV4EHM8</accession>
<comment type="caution">
    <text evidence="4">The sequence shown here is derived from an EMBL/GenBank/DDBJ whole genome shotgun (WGS) entry which is preliminary data.</text>
</comment>
<dbReference type="SUPFAM" id="SSF52799">
    <property type="entry name" value="(Phosphotyrosine protein) phosphatases II"/>
    <property type="match status" value="1"/>
</dbReference>
<dbReference type="Pfam" id="PF06602">
    <property type="entry name" value="Myotub-related"/>
    <property type="match status" value="1"/>
</dbReference>
<dbReference type="GO" id="GO:0106018">
    <property type="term" value="F:phosphatidylinositol-3,5-bisphosphate phosphatase activity"/>
    <property type="evidence" value="ECO:0007669"/>
    <property type="project" value="TreeGrafter"/>
</dbReference>